<feature type="non-terminal residue" evidence="3">
    <location>
        <position position="256"/>
    </location>
</feature>
<keyword evidence="1" id="KW-0812">Transmembrane</keyword>
<evidence type="ECO:0000259" key="2">
    <source>
        <dbReference type="PROSITE" id="PS50885"/>
    </source>
</evidence>
<dbReference type="Pfam" id="PF00672">
    <property type="entry name" value="HAMP"/>
    <property type="match status" value="1"/>
</dbReference>
<comment type="caution">
    <text evidence="3">The sequence shown here is derived from an EMBL/GenBank/DDBJ whole genome shotgun (WGS) entry which is preliminary data.</text>
</comment>
<keyword evidence="1" id="KW-1133">Transmembrane helix</keyword>
<dbReference type="RefSeq" id="WP_150972935.1">
    <property type="nucleotide sequence ID" value="NZ_VZDO01000020.1"/>
</dbReference>
<dbReference type="Gene3D" id="6.10.340.10">
    <property type="match status" value="1"/>
</dbReference>
<reference evidence="3 4" key="1">
    <citation type="submission" date="2019-09" db="EMBL/GenBank/DDBJ databases">
        <title>YIM 132180 draft genome.</title>
        <authorList>
            <person name="Zhang K."/>
        </authorList>
    </citation>
    <scope>NUCLEOTIDE SEQUENCE [LARGE SCALE GENOMIC DNA]</scope>
    <source>
        <strain evidence="3 4">YIM 132180</strain>
    </source>
</reference>
<gene>
    <name evidence="3" type="ORF">F6X38_20180</name>
</gene>
<keyword evidence="4" id="KW-1185">Reference proteome</keyword>
<dbReference type="SUPFAM" id="SSF158472">
    <property type="entry name" value="HAMP domain-like"/>
    <property type="match status" value="1"/>
</dbReference>
<dbReference type="PANTHER" id="PTHR32089:SF112">
    <property type="entry name" value="LYSOZYME-LIKE PROTEIN-RELATED"/>
    <property type="match status" value="1"/>
</dbReference>
<sequence>MRFQNLKLSRKLLVAFAAVMAASILADLFVLRTLNVIADSTEKNARSFDLSLAVDAMLLATIEQQNTVRGLMASGDEKYVGEYEAAKQALTAEAGTFKARTVSPEQRARVEKVEAIVAHWQSALAERQIALMRDPNGRDQARALTGTIPLTEARKTLTAIQKAQDAIIESRLAATKAADGSARLTLLVGGMLAVLIAVAMGILLSRSIVAPIGAMTAAMRRLAGGDLTADVPSTDRRDEVGAMAKAVQVFKDAANQ</sequence>
<proteinExistence type="predicted"/>
<dbReference type="Pfam" id="PF05227">
    <property type="entry name" value="CHASE3"/>
    <property type="match status" value="1"/>
</dbReference>
<dbReference type="InterPro" id="IPR007891">
    <property type="entry name" value="CHASE3"/>
</dbReference>
<dbReference type="AlphaFoldDB" id="A0A7V7PLB1"/>
<dbReference type="GO" id="GO:0016020">
    <property type="term" value="C:membrane"/>
    <property type="evidence" value="ECO:0007669"/>
    <property type="project" value="InterPro"/>
</dbReference>
<feature type="transmembrane region" description="Helical" evidence="1">
    <location>
        <begin position="184"/>
        <end position="205"/>
    </location>
</feature>
<protein>
    <submittedName>
        <fullName evidence="3">HAMP domain-containing protein</fullName>
    </submittedName>
</protein>
<dbReference type="Proteomes" id="UP000432089">
    <property type="component" value="Unassembled WGS sequence"/>
</dbReference>
<dbReference type="CDD" id="cd06225">
    <property type="entry name" value="HAMP"/>
    <property type="match status" value="1"/>
</dbReference>
<feature type="domain" description="HAMP" evidence="2">
    <location>
        <begin position="206"/>
        <end position="253"/>
    </location>
</feature>
<keyword evidence="1" id="KW-0472">Membrane</keyword>
<dbReference type="EMBL" id="VZDO01000020">
    <property type="protein sequence ID" value="KAB0676888.1"/>
    <property type="molecule type" value="Genomic_DNA"/>
</dbReference>
<evidence type="ECO:0000313" key="4">
    <source>
        <dbReference type="Proteomes" id="UP000432089"/>
    </source>
</evidence>
<evidence type="ECO:0000313" key="3">
    <source>
        <dbReference type="EMBL" id="KAB0676888.1"/>
    </source>
</evidence>
<dbReference type="PANTHER" id="PTHR32089">
    <property type="entry name" value="METHYL-ACCEPTING CHEMOTAXIS PROTEIN MCPB"/>
    <property type="match status" value="1"/>
</dbReference>
<dbReference type="SMART" id="SM00304">
    <property type="entry name" value="HAMP"/>
    <property type="match status" value="1"/>
</dbReference>
<evidence type="ECO:0000256" key="1">
    <source>
        <dbReference type="SAM" id="Phobius"/>
    </source>
</evidence>
<dbReference type="PROSITE" id="PS50885">
    <property type="entry name" value="HAMP"/>
    <property type="match status" value="1"/>
</dbReference>
<name>A0A7V7PLB1_9HYPH</name>
<dbReference type="GO" id="GO:0007165">
    <property type="term" value="P:signal transduction"/>
    <property type="evidence" value="ECO:0007669"/>
    <property type="project" value="InterPro"/>
</dbReference>
<dbReference type="InterPro" id="IPR003660">
    <property type="entry name" value="HAMP_dom"/>
</dbReference>
<accession>A0A7V7PLB1</accession>
<organism evidence="3 4">
    <name type="scientific">Plantimonas leprariae</name>
    <dbReference type="NCBI Taxonomy" id="2615207"/>
    <lineage>
        <taxon>Bacteria</taxon>
        <taxon>Pseudomonadati</taxon>
        <taxon>Pseudomonadota</taxon>
        <taxon>Alphaproteobacteria</taxon>
        <taxon>Hyphomicrobiales</taxon>
        <taxon>Aurantimonadaceae</taxon>
        <taxon>Plantimonas</taxon>
    </lineage>
</organism>